<dbReference type="NCBIfam" id="NF001540">
    <property type="entry name" value="PRK00366.1"/>
    <property type="match status" value="1"/>
</dbReference>
<proteinExistence type="inferred from homology"/>
<evidence type="ECO:0000256" key="6">
    <source>
        <dbReference type="ARBA" id="ARBA00023014"/>
    </source>
</evidence>
<dbReference type="SUPFAM" id="SSF51604">
    <property type="entry name" value="Enolase C-terminal domain-like"/>
    <property type="match status" value="1"/>
</dbReference>
<keyword evidence="7" id="KW-0414">Isoprene biosynthesis</keyword>
<dbReference type="GO" id="GO:0019288">
    <property type="term" value="P:isopentenyl diphosphate biosynthetic process, methylerythritol 4-phosphate pathway"/>
    <property type="evidence" value="ECO:0007669"/>
    <property type="project" value="TreeGrafter"/>
</dbReference>
<dbReference type="AlphaFoldDB" id="A0A3B1CAW2"/>
<evidence type="ECO:0000256" key="7">
    <source>
        <dbReference type="ARBA" id="ARBA00023229"/>
    </source>
</evidence>
<evidence type="ECO:0000256" key="3">
    <source>
        <dbReference type="ARBA" id="ARBA00022723"/>
    </source>
</evidence>
<evidence type="ECO:0000256" key="1">
    <source>
        <dbReference type="ARBA" id="ARBA00001966"/>
    </source>
</evidence>
<name>A0A3B1CAW2_9ZZZZ</name>
<dbReference type="EMBL" id="UOGB01000034">
    <property type="protein sequence ID" value="VAX15805.1"/>
    <property type="molecule type" value="Genomic_DNA"/>
</dbReference>
<gene>
    <name evidence="10" type="ORF">MNBD_NITROSPINAE03-541</name>
</gene>
<keyword evidence="2" id="KW-0004">4Fe-4S</keyword>
<dbReference type="GO" id="GO:0005506">
    <property type="term" value="F:iron ion binding"/>
    <property type="evidence" value="ECO:0007669"/>
    <property type="project" value="InterPro"/>
</dbReference>
<evidence type="ECO:0000256" key="5">
    <source>
        <dbReference type="ARBA" id="ARBA00023004"/>
    </source>
</evidence>
<dbReference type="InterPro" id="IPR045854">
    <property type="entry name" value="NO2/SO3_Rdtase_4Fe4S_sf"/>
</dbReference>
<dbReference type="GO" id="GO:0141197">
    <property type="term" value="F:4-hydroxy-3-methylbut-2-enyl-diphosphate synthase activity (flavodoxin)"/>
    <property type="evidence" value="ECO:0007669"/>
    <property type="project" value="UniProtKB-EC"/>
</dbReference>
<dbReference type="HAMAP" id="MF_00159">
    <property type="entry name" value="IspG"/>
    <property type="match status" value="1"/>
</dbReference>
<reference evidence="10" key="1">
    <citation type="submission" date="2018-06" db="EMBL/GenBank/DDBJ databases">
        <authorList>
            <person name="Zhirakovskaya E."/>
        </authorList>
    </citation>
    <scope>NUCLEOTIDE SEQUENCE</scope>
</reference>
<dbReference type="SUPFAM" id="SSF56014">
    <property type="entry name" value="Nitrite and sulphite reductase 4Fe-4S domain-like"/>
    <property type="match status" value="1"/>
</dbReference>
<evidence type="ECO:0000313" key="10">
    <source>
        <dbReference type="EMBL" id="VAX15805.1"/>
    </source>
</evidence>
<dbReference type="EC" id="1.17.7.3" evidence="10"/>
<keyword evidence="4 10" id="KW-0560">Oxidoreductase</keyword>
<dbReference type="NCBIfam" id="TIGR00612">
    <property type="entry name" value="ispG_gcpE"/>
    <property type="match status" value="1"/>
</dbReference>
<dbReference type="InterPro" id="IPR004588">
    <property type="entry name" value="IspG_bac-typ"/>
</dbReference>
<dbReference type="InterPro" id="IPR016425">
    <property type="entry name" value="IspG_bac"/>
</dbReference>
<dbReference type="InterPro" id="IPR058578">
    <property type="entry name" value="IspG_TIM"/>
</dbReference>
<dbReference type="PANTHER" id="PTHR30454:SF0">
    <property type="entry name" value="4-HYDROXY-3-METHYLBUT-2-EN-1-YL DIPHOSPHATE SYNTHASE (FERREDOXIN), CHLOROPLASTIC"/>
    <property type="match status" value="1"/>
</dbReference>
<accession>A0A3B1CAW2</accession>
<evidence type="ECO:0000259" key="8">
    <source>
        <dbReference type="Pfam" id="PF04551"/>
    </source>
</evidence>
<dbReference type="InterPro" id="IPR058579">
    <property type="entry name" value="IspG_C"/>
</dbReference>
<keyword evidence="6" id="KW-0411">Iron-sulfur</keyword>
<protein>
    <submittedName>
        <fullName evidence="10">(E)-4-hydroxy-3-methylbut-2-enyl-diphosphate synthase (Flavodoxin)</fullName>
        <ecNumber evidence="10">1.17.7.3</ecNumber>
    </submittedName>
</protein>
<keyword evidence="3" id="KW-0479">Metal-binding</keyword>
<sequence length="340" mass="36174">MVGKVKIGGGAPISIQSMTNTDTRDTGATIAQIIRLQEAGCELVRVAAPDQEAVEGLGEIKKGISIPLIADVHFDYRLALSSIDKGADCLRLNPGNIGAKWKVEEVTKAAQGRDVPIRIGVNAGSLKKDLLKKHGGPTAGAMAESAMEHIRILEDLNFTDLKVSLKASNVHTTVDAYRLLADSVDYPFHIGVSEAGTLWSGTIKSAVGVGILLNEGIGDTLRISLTADPVEEVKVAYEILKVLDIRRESPELVSCPTCGRCEIDLIEMANEVEQALATLKKPIKVAVMGCVVNGPGEAREADIGIAGGKGEGLIFRKGKILRKVPEAQLKDALLEEAMKL</sequence>
<dbReference type="Pfam" id="PF04551">
    <property type="entry name" value="GcpE"/>
    <property type="match status" value="1"/>
</dbReference>
<organism evidence="10">
    <name type="scientific">hydrothermal vent metagenome</name>
    <dbReference type="NCBI Taxonomy" id="652676"/>
    <lineage>
        <taxon>unclassified sequences</taxon>
        <taxon>metagenomes</taxon>
        <taxon>ecological metagenomes</taxon>
    </lineage>
</organism>
<dbReference type="GO" id="GO:0051539">
    <property type="term" value="F:4 iron, 4 sulfur cluster binding"/>
    <property type="evidence" value="ECO:0007669"/>
    <property type="project" value="UniProtKB-KW"/>
</dbReference>
<dbReference type="Gene3D" id="3.30.413.10">
    <property type="entry name" value="Sulfite Reductase Hemoprotein, domain 1"/>
    <property type="match status" value="1"/>
</dbReference>
<dbReference type="Gene3D" id="3.20.20.20">
    <property type="entry name" value="Dihydropteroate synthase-like"/>
    <property type="match status" value="1"/>
</dbReference>
<dbReference type="FunFam" id="3.20.20.20:FF:000001">
    <property type="entry name" value="4-hydroxy-3-methylbut-2-en-1-yl diphosphate synthase (flavodoxin)"/>
    <property type="match status" value="1"/>
</dbReference>
<dbReference type="PANTHER" id="PTHR30454">
    <property type="entry name" value="4-HYDROXY-3-METHYLBUT-2-EN-1-YL DIPHOSPHATE SYNTHASE"/>
    <property type="match status" value="1"/>
</dbReference>
<evidence type="ECO:0000256" key="4">
    <source>
        <dbReference type="ARBA" id="ARBA00023002"/>
    </source>
</evidence>
<dbReference type="GO" id="GO:0046429">
    <property type="term" value="F:4-hydroxy-3-methylbut-2-en-1-yl diphosphate synthase activity (ferredoxin)"/>
    <property type="evidence" value="ECO:0007669"/>
    <property type="project" value="InterPro"/>
</dbReference>
<dbReference type="InterPro" id="IPR011005">
    <property type="entry name" value="Dihydropteroate_synth-like_sf"/>
</dbReference>
<dbReference type="GO" id="GO:0016114">
    <property type="term" value="P:terpenoid biosynthetic process"/>
    <property type="evidence" value="ECO:0007669"/>
    <property type="project" value="InterPro"/>
</dbReference>
<evidence type="ECO:0000259" key="9">
    <source>
        <dbReference type="Pfam" id="PF26540"/>
    </source>
</evidence>
<feature type="domain" description="IspG TIM-barrel" evidence="8">
    <location>
        <begin position="1"/>
        <end position="237"/>
    </location>
</feature>
<dbReference type="InterPro" id="IPR036849">
    <property type="entry name" value="Enolase-like_C_sf"/>
</dbReference>
<evidence type="ECO:0000256" key="2">
    <source>
        <dbReference type="ARBA" id="ARBA00022485"/>
    </source>
</evidence>
<keyword evidence="5" id="KW-0408">Iron</keyword>
<feature type="domain" description="IspG C-terminal" evidence="9">
    <location>
        <begin position="251"/>
        <end position="337"/>
    </location>
</feature>
<comment type="cofactor">
    <cofactor evidence="1">
        <name>[4Fe-4S] cluster</name>
        <dbReference type="ChEBI" id="CHEBI:49883"/>
    </cofactor>
</comment>
<dbReference type="FunFam" id="3.30.413.10:FF:000005">
    <property type="entry name" value="4-hydroxy-3-methylbut-2-en-1-yl diphosphate synthase (flavodoxin)"/>
    <property type="match status" value="1"/>
</dbReference>
<dbReference type="Pfam" id="PF26540">
    <property type="entry name" value="GcpE_C"/>
    <property type="match status" value="1"/>
</dbReference>
<dbReference type="PIRSF" id="PIRSF004640">
    <property type="entry name" value="IspG"/>
    <property type="match status" value="1"/>
</dbReference>